<dbReference type="HOGENOM" id="CLU_023843_2_1_5"/>
<evidence type="ECO:0000256" key="4">
    <source>
        <dbReference type="ARBA" id="ARBA00022989"/>
    </source>
</evidence>
<evidence type="ECO:0000256" key="3">
    <source>
        <dbReference type="ARBA" id="ARBA00022692"/>
    </source>
</evidence>
<dbReference type="InterPro" id="IPR052029">
    <property type="entry name" value="PpiD_chaperone"/>
</dbReference>
<dbReference type="InterPro" id="IPR027304">
    <property type="entry name" value="Trigger_fact/SurA_dom_sf"/>
</dbReference>
<keyword evidence="10" id="KW-1185">Reference proteome</keyword>
<gene>
    <name evidence="9" type="ordered locus">KVU_0614</name>
</gene>
<name>F9Y3T9_KETVW</name>
<keyword evidence="2" id="KW-1003">Cell membrane</keyword>
<dbReference type="GO" id="GO:0005886">
    <property type="term" value="C:plasma membrane"/>
    <property type="evidence" value="ECO:0007669"/>
    <property type="project" value="UniProtKB-SubCell"/>
</dbReference>
<dbReference type="PANTHER" id="PTHR47529:SF1">
    <property type="entry name" value="PERIPLASMIC CHAPERONE PPID"/>
    <property type="match status" value="1"/>
</dbReference>
<dbReference type="Pfam" id="PF13624">
    <property type="entry name" value="SurA_N_3"/>
    <property type="match status" value="1"/>
</dbReference>
<comment type="subcellular location">
    <subcellularLocation>
        <location evidence="1">Cell membrane</location>
        <topology evidence="1">Single-pass type II membrane protein</topology>
    </subcellularLocation>
</comment>
<sequence>MATKKRTSPFVWAGFILIAGGLMITGGLGLSGTVRNVGKVGDKTVTALEYQGAMQQGLQQMRQMFGNTLTFAQFQQMGGEAMAREQLVQERALENEASRIGLSVGDLYVARQIQQISAFQGLTGGFSLETYRAALRQVGLAERQFEDAQRDAIASGLLSSAIAGDLTMPAIYAETLARFRGERRVITWAAVTAANVTTDIPAPTEEDLQAYHDSHPDVFTTPETRRVTYAALTPEMAAETIEVSEDEIRALYDQRIDSYIVPERRIVDRLTFNNDADATAALARIQSGEITFTDLANEMGFSLEEIDQGEMTEAALGEGGAAVFAAATGDTVGPVPSRFGPVLYRVNVDLAAEETPYDAVRDTLRNELAASRAGRVIAQEKASLTDLVAGGAQIEDIVNLSDLRSGTLDWQEGNTEGMAAYEPFRAAIAAAEIGAFPAIVDLPDGGIFVLRLDEIVPPRVQTLDEMRAYAEVMWRFQATQDAVATEAARLAEAVEGGATFEELGLTATTEPALTRSDVVAGTPYGTMTTAFTLDSGDVTTLSDQGTVVILRLDSIATADESNATYTADRDALAQTLNNSLAGDVMQAYGGAVRATTSVSFNETAVSSINTGL</sequence>
<evidence type="ECO:0000256" key="1">
    <source>
        <dbReference type="ARBA" id="ARBA00004401"/>
    </source>
</evidence>
<dbReference type="OrthoDB" id="9768393at2"/>
<evidence type="ECO:0000313" key="9">
    <source>
        <dbReference type="EMBL" id="AEM40453.1"/>
    </source>
</evidence>
<comment type="similarity">
    <text evidence="7">Belongs to the PpiD chaperone family.</text>
</comment>
<evidence type="ECO:0000313" key="10">
    <source>
        <dbReference type="Proteomes" id="UP000000692"/>
    </source>
</evidence>
<dbReference type="eggNOG" id="COG0760">
    <property type="taxonomic scope" value="Bacteria"/>
</dbReference>
<keyword evidence="4" id="KW-1133">Transmembrane helix</keyword>
<dbReference type="PANTHER" id="PTHR47529">
    <property type="entry name" value="PEPTIDYL-PROLYL CIS-TRANS ISOMERASE D"/>
    <property type="match status" value="1"/>
</dbReference>
<dbReference type="Gene3D" id="1.10.4030.10">
    <property type="entry name" value="Porin chaperone SurA, peptide-binding domain"/>
    <property type="match status" value="1"/>
</dbReference>
<dbReference type="Proteomes" id="UP000000692">
    <property type="component" value="Chromosome"/>
</dbReference>
<dbReference type="RefSeq" id="WP_013383905.1">
    <property type="nucleotide sequence ID" value="NC_017384.1"/>
</dbReference>
<evidence type="ECO:0000256" key="2">
    <source>
        <dbReference type="ARBA" id="ARBA00022475"/>
    </source>
</evidence>
<dbReference type="EMBL" id="CP002018">
    <property type="protein sequence ID" value="AEM40453.1"/>
    <property type="molecule type" value="Genomic_DNA"/>
</dbReference>
<keyword evidence="6" id="KW-0143">Chaperone</keyword>
<keyword evidence="9" id="KW-0413">Isomerase</keyword>
<dbReference type="AlphaFoldDB" id="F9Y3T9"/>
<evidence type="ECO:0000259" key="8">
    <source>
        <dbReference type="Pfam" id="PF13145"/>
    </source>
</evidence>
<accession>F9Y3T9</accession>
<organism evidence="9 10">
    <name type="scientific">Ketogulonicigenium vulgare (strain WSH-001)</name>
    <dbReference type="NCBI Taxonomy" id="759362"/>
    <lineage>
        <taxon>Bacteria</taxon>
        <taxon>Pseudomonadati</taxon>
        <taxon>Pseudomonadota</taxon>
        <taxon>Alphaproteobacteria</taxon>
        <taxon>Rhodobacterales</taxon>
        <taxon>Roseobacteraceae</taxon>
        <taxon>Ketogulonicigenium</taxon>
    </lineage>
</organism>
<dbReference type="Pfam" id="PF13145">
    <property type="entry name" value="Rotamase_2"/>
    <property type="match status" value="1"/>
</dbReference>
<dbReference type="GO" id="GO:0003755">
    <property type="term" value="F:peptidyl-prolyl cis-trans isomerase activity"/>
    <property type="evidence" value="ECO:0007669"/>
    <property type="project" value="UniProtKB-EC"/>
</dbReference>
<dbReference type="SUPFAM" id="SSF109998">
    <property type="entry name" value="Triger factor/SurA peptide-binding domain-like"/>
    <property type="match status" value="1"/>
</dbReference>
<evidence type="ECO:0000256" key="5">
    <source>
        <dbReference type="ARBA" id="ARBA00023136"/>
    </source>
</evidence>
<keyword evidence="3" id="KW-0812">Transmembrane</keyword>
<reference evidence="9 10" key="1">
    <citation type="journal article" date="2011" name="J. Bacteriol.">
        <title>Complete genome sequence of the industrial strain Ketogulonicigenium vulgare WSH-001.</title>
        <authorList>
            <person name="Liu L."/>
            <person name="Li Y."/>
            <person name="Zhang J."/>
            <person name="Zhou Z."/>
            <person name="Liu J."/>
            <person name="Li X."/>
            <person name="Zhou J."/>
            <person name="Du G."/>
            <person name="Wang L."/>
            <person name="Chen J."/>
        </authorList>
    </citation>
    <scope>NUCLEOTIDE SEQUENCE [LARGE SCALE GENOMIC DNA]</scope>
    <source>
        <strain evidence="9 10">WSH-001</strain>
    </source>
</reference>
<feature type="domain" description="PpiC" evidence="8">
    <location>
        <begin position="243"/>
        <end position="362"/>
    </location>
</feature>
<evidence type="ECO:0000256" key="7">
    <source>
        <dbReference type="ARBA" id="ARBA00038408"/>
    </source>
</evidence>
<proteinExistence type="inferred from homology"/>
<evidence type="ECO:0000256" key="6">
    <source>
        <dbReference type="ARBA" id="ARBA00023186"/>
    </source>
</evidence>
<dbReference type="SUPFAM" id="SSF54534">
    <property type="entry name" value="FKBP-like"/>
    <property type="match status" value="1"/>
</dbReference>
<dbReference type="InterPro" id="IPR000297">
    <property type="entry name" value="PPIase_PpiC"/>
</dbReference>
<protein>
    <submittedName>
        <fullName evidence="9">Peptidyl-prolyl cis-trans isomerase D, putative</fullName>
        <ecNumber evidence="9">5.2.1.8</ecNumber>
    </submittedName>
</protein>
<dbReference type="EC" id="5.2.1.8" evidence="9"/>
<dbReference type="KEGG" id="kvl:KVU_0614"/>
<keyword evidence="5" id="KW-0472">Membrane</keyword>